<proteinExistence type="predicted"/>
<protein>
    <submittedName>
        <fullName evidence="1">Protein singed</fullName>
    </submittedName>
</protein>
<comment type="caution">
    <text evidence="1">The sequence shown here is derived from an EMBL/GenBank/DDBJ whole genome shotgun (WGS) entry which is preliminary data.</text>
</comment>
<evidence type="ECO:0000313" key="2">
    <source>
        <dbReference type="Proteomes" id="UP000272412"/>
    </source>
</evidence>
<dbReference type="Proteomes" id="UP000272412">
    <property type="component" value="Unassembled WGS sequence"/>
</dbReference>
<dbReference type="RefSeq" id="WP_123804568.1">
    <property type="nucleotide sequence ID" value="NZ_RPFL01000007.1"/>
</dbReference>
<reference evidence="1 2" key="1">
    <citation type="submission" date="2018-11" db="EMBL/GenBank/DDBJ databases">
        <title>Neisseria weixii sp. nov. isolated from the rectal contents of plateau pika (Ochotona cruzoniae).</title>
        <authorList>
            <person name="Zhang G."/>
        </authorList>
    </citation>
    <scope>NUCLEOTIDE SEQUENCE [LARGE SCALE GENOMIC DNA]</scope>
    <source>
        <strain evidence="1 2">10009</strain>
    </source>
</reference>
<dbReference type="EMBL" id="RPFL01000007">
    <property type="protein sequence ID" value="RPD89405.1"/>
    <property type="molecule type" value="Genomic_DNA"/>
</dbReference>
<gene>
    <name evidence="1" type="ORF">EGK74_04080</name>
</gene>
<name>A0A3N4N254_9NEIS</name>
<keyword evidence="2" id="KW-1185">Reference proteome</keyword>
<organism evidence="1 2">
    <name type="scientific">Neisseria weixii</name>
    <dbReference type="NCBI Taxonomy" id="1853276"/>
    <lineage>
        <taxon>Bacteria</taxon>
        <taxon>Pseudomonadati</taxon>
        <taxon>Pseudomonadota</taxon>
        <taxon>Betaproteobacteria</taxon>
        <taxon>Neisseriales</taxon>
        <taxon>Neisseriaceae</taxon>
        <taxon>Neisseria</taxon>
    </lineage>
</organism>
<evidence type="ECO:0000313" key="1">
    <source>
        <dbReference type="EMBL" id="RPD89405.1"/>
    </source>
</evidence>
<accession>A0A3N4N254</accession>
<sequence>MHNYIGLDEVDEALGFDWRLDLDGQRAVMLANLWLADRGVKVLPETPLAVKQAGIELAKLAATGKLYADKQTGLLSESVQADSVSVSQAFSQSAKLIHGELQVVEALIKPYVSVLSANGFVVPLIRM</sequence>
<dbReference type="AlphaFoldDB" id="A0A3N4N254"/>
<dbReference type="OrthoDB" id="50392at206351"/>